<evidence type="ECO:0000256" key="1">
    <source>
        <dbReference type="SAM" id="MobiDB-lite"/>
    </source>
</evidence>
<dbReference type="InterPro" id="IPR053209">
    <property type="entry name" value="Gramillin-biosynth_MTr"/>
</dbReference>
<dbReference type="EMBL" id="GL377601">
    <property type="protein sequence ID" value="EFJ20753.1"/>
    <property type="molecule type" value="Genomic_DNA"/>
</dbReference>
<dbReference type="AlphaFoldDB" id="D8S4H7"/>
<gene>
    <name evidence="2" type="ORF">SELMODRAFT_418051</name>
</gene>
<proteinExistence type="predicted"/>
<dbReference type="KEGG" id="smo:SELMODRAFT_418051"/>
<dbReference type="Gene3D" id="1.25.40.10">
    <property type="entry name" value="Tetratricopeptide repeat domain"/>
    <property type="match status" value="1"/>
</dbReference>
<dbReference type="InterPro" id="IPR011990">
    <property type="entry name" value="TPR-like_helical_dom_sf"/>
</dbReference>
<dbReference type="HOGENOM" id="CLU_626133_0_0_1"/>
<evidence type="ECO:0000313" key="3">
    <source>
        <dbReference type="Proteomes" id="UP000001514"/>
    </source>
</evidence>
<protein>
    <submittedName>
        <fullName evidence="2">Uncharacterized protein</fullName>
    </submittedName>
</protein>
<accession>D8S4H7</accession>
<dbReference type="PANTHER" id="PTHR47643:SF2">
    <property type="entry name" value="TPR DOMAIN PROTEIN (AFU_ORTHOLOGUE AFUA_5G12710)"/>
    <property type="match status" value="1"/>
</dbReference>
<organism evidence="3">
    <name type="scientific">Selaginella moellendorffii</name>
    <name type="common">Spikemoss</name>
    <dbReference type="NCBI Taxonomy" id="88036"/>
    <lineage>
        <taxon>Eukaryota</taxon>
        <taxon>Viridiplantae</taxon>
        <taxon>Streptophyta</taxon>
        <taxon>Embryophyta</taxon>
        <taxon>Tracheophyta</taxon>
        <taxon>Lycopodiopsida</taxon>
        <taxon>Selaginellales</taxon>
        <taxon>Selaginellaceae</taxon>
        <taxon>Selaginella</taxon>
    </lineage>
</organism>
<dbReference type="Gramene" id="EFJ20753">
    <property type="protein sequence ID" value="EFJ20753"/>
    <property type="gene ID" value="SELMODRAFT_418051"/>
</dbReference>
<dbReference type="SUPFAM" id="SSF48452">
    <property type="entry name" value="TPR-like"/>
    <property type="match status" value="1"/>
</dbReference>
<keyword evidence="3" id="KW-1185">Reference proteome</keyword>
<sequence>MPLGRKGPYFKRGADGVLFVRVDNPRSIQEISSFACGDDDAPASDSASSPPGKDYPAANSLKTEGNHFFGLKNWNKAIDLYSQCVKRCEAALARGSIAGDAENALKVEVLLPALSNRAEAFLKLEDFEHALKKDPAPKCSDFVGPVDLIAADVDDSGRGVGLFATKDVKVGELLVVSNALATGYYGTLATAAGDFTLALEKKLQLVDADEEKCWLRASYTLSYLTAAVNLELLVNSPERICSGEELLKFIETTCPGHSVMLEFMAKKGGLLDKELVMRVHRAAFGSRKCDLKGVLKIWYNQCEMIQALFVFFVFDLMLSIYFIGSSPMGLSRCGKSERGNAGGREFDDCSLQRASSGKYGEFLNAACWQEQGFAVFLLPVSQGEVELRAEESSPTTRLRKRRIRPGDARKTASDKDAPDEGGNSYAAINEAKEELKDN</sequence>
<evidence type="ECO:0000313" key="2">
    <source>
        <dbReference type="EMBL" id="EFJ20753.1"/>
    </source>
</evidence>
<name>D8S4H7_SELML</name>
<dbReference type="InParanoid" id="D8S4H7"/>
<dbReference type="PANTHER" id="PTHR47643">
    <property type="entry name" value="TPR DOMAIN PROTEIN (AFU_ORTHOLOGUE AFUA_5G12710)"/>
    <property type="match status" value="1"/>
</dbReference>
<feature type="region of interest" description="Disordered" evidence="1">
    <location>
        <begin position="36"/>
        <end position="57"/>
    </location>
</feature>
<reference evidence="2 3" key="1">
    <citation type="journal article" date="2011" name="Science">
        <title>The Selaginella genome identifies genetic changes associated with the evolution of vascular plants.</title>
        <authorList>
            <person name="Banks J.A."/>
            <person name="Nishiyama T."/>
            <person name="Hasebe M."/>
            <person name="Bowman J.L."/>
            <person name="Gribskov M."/>
            <person name="dePamphilis C."/>
            <person name="Albert V.A."/>
            <person name="Aono N."/>
            <person name="Aoyama T."/>
            <person name="Ambrose B.A."/>
            <person name="Ashton N.W."/>
            <person name="Axtell M.J."/>
            <person name="Barker E."/>
            <person name="Barker M.S."/>
            <person name="Bennetzen J.L."/>
            <person name="Bonawitz N.D."/>
            <person name="Chapple C."/>
            <person name="Cheng C."/>
            <person name="Correa L.G."/>
            <person name="Dacre M."/>
            <person name="DeBarry J."/>
            <person name="Dreyer I."/>
            <person name="Elias M."/>
            <person name="Engstrom E.M."/>
            <person name="Estelle M."/>
            <person name="Feng L."/>
            <person name="Finet C."/>
            <person name="Floyd S.K."/>
            <person name="Frommer W.B."/>
            <person name="Fujita T."/>
            <person name="Gramzow L."/>
            <person name="Gutensohn M."/>
            <person name="Harholt J."/>
            <person name="Hattori M."/>
            <person name="Heyl A."/>
            <person name="Hirai T."/>
            <person name="Hiwatashi Y."/>
            <person name="Ishikawa M."/>
            <person name="Iwata M."/>
            <person name="Karol K.G."/>
            <person name="Koehler B."/>
            <person name="Kolukisaoglu U."/>
            <person name="Kubo M."/>
            <person name="Kurata T."/>
            <person name="Lalonde S."/>
            <person name="Li K."/>
            <person name="Li Y."/>
            <person name="Litt A."/>
            <person name="Lyons E."/>
            <person name="Manning G."/>
            <person name="Maruyama T."/>
            <person name="Michael T.P."/>
            <person name="Mikami K."/>
            <person name="Miyazaki S."/>
            <person name="Morinaga S."/>
            <person name="Murata T."/>
            <person name="Mueller-Roeber B."/>
            <person name="Nelson D.R."/>
            <person name="Obara M."/>
            <person name="Oguri Y."/>
            <person name="Olmstead R.G."/>
            <person name="Onodera N."/>
            <person name="Petersen B.L."/>
            <person name="Pils B."/>
            <person name="Prigge M."/>
            <person name="Rensing S.A."/>
            <person name="Riano-Pachon D.M."/>
            <person name="Roberts A.W."/>
            <person name="Sato Y."/>
            <person name="Scheller H.V."/>
            <person name="Schulz B."/>
            <person name="Schulz C."/>
            <person name="Shakirov E.V."/>
            <person name="Shibagaki N."/>
            <person name="Shinohara N."/>
            <person name="Shippen D.E."/>
            <person name="Soerensen I."/>
            <person name="Sotooka R."/>
            <person name="Sugimoto N."/>
            <person name="Sugita M."/>
            <person name="Sumikawa N."/>
            <person name="Tanurdzic M."/>
            <person name="Theissen G."/>
            <person name="Ulvskov P."/>
            <person name="Wakazuki S."/>
            <person name="Weng J.K."/>
            <person name="Willats W.W."/>
            <person name="Wipf D."/>
            <person name="Wolf P.G."/>
            <person name="Yang L."/>
            <person name="Zimmer A.D."/>
            <person name="Zhu Q."/>
            <person name="Mitros T."/>
            <person name="Hellsten U."/>
            <person name="Loque D."/>
            <person name="Otillar R."/>
            <person name="Salamov A."/>
            <person name="Schmutz J."/>
            <person name="Shapiro H."/>
            <person name="Lindquist E."/>
            <person name="Lucas S."/>
            <person name="Rokhsar D."/>
            <person name="Grigoriev I.V."/>
        </authorList>
    </citation>
    <scope>NUCLEOTIDE SEQUENCE [LARGE SCALE GENOMIC DNA]</scope>
</reference>
<dbReference type="Proteomes" id="UP000001514">
    <property type="component" value="Unassembled WGS sequence"/>
</dbReference>
<feature type="region of interest" description="Disordered" evidence="1">
    <location>
        <begin position="389"/>
        <end position="438"/>
    </location>
</feature>
<feature type="compositionally biased region" description="Basic and acidic residues" evidence="1">
    <location>
        <begin position="404"/>
        <end position="418"/>
    </location>
</feature>